<sequence length="213" mass="23903">MKYNLPFSQRAFTLRVGGFTLTELLITVSIISIIVAASVISLNGSLKSARNHRRMADIESIHSALELYRQTNDNLPNETDRDSTFGNWETSCKLGSTFMEYLDPYINPIPLDSLNDCSSSGGGSFYAYYLYDAVSGEWTSNPARYFGCNFNGDLAIIAFRSFETDPQNPRTQAHCDNRLNPDPATCYTGSSSRIANTCRYWGNEFDYALMIRP</sequence>
<keyword evidence="1" id="KW-0488">Methylation</keyword>
<proteinExistence type="predicted"/>
<keyword evidence="2" id="KW-1133">Transmembrane helix</keyword>
<dbReference type="GO" id="GO:0015627">
    <property type="term" value="C:type II protein secretion system complex"/>
    <property type="evidence" value="ECO:0007669"/>
    <property type="project" value="InterPro"/>
</dbReference>
<dbReference type="Pfam" id="PF07963">
    <property type="entry name" value="N_methyl"/>
    <property type="match status" value="1"/>
</dbReference>
<reference evidence="3 4" key="1">
    <citation type="journal article" date="2015" name="Nature">
        <title>rRNA introns, odd ribosomes, and small enigmatic genomes across a large radiation of phyla.</title>
        <authorList>
            <person name="Brown C.T."/>
            <person name="Hug L.A."/>
            <person name="Thomas B.C."/>
            <person name="Sharon I."/>
            <person name="Castelle C.J."/>
            <person name="Singh A."/>
            <person name="Wilkins M.J."/>
            <person name="Williams K.H."/>
            <person name="Banfield J.F."/>
        </authorList>
    </citation>
    <scope>NUCLEOTIDE SEQUENCE [LARGE SCALE GENOMIC DNA]</scope>
</reference>
<protein>
    <submittedName>
        <fullName evidence="3">General secretion protein G</fullName>
    </submittedName>
</protein>
<keyword evidence="2" id="KW-0472">Membrane</keyword>
<dbReference type="EMBL" id="LCAN01000045">
    <property type="protein sequence ID" value="KKR91159.1"/>
    <property type="molecule type" value="Genomic_DNA"/>
</dbReference>
<dbReference type="Gene3D" id="3.30.700.10">
    <property type="entry name" value="Glycoprotein, Type 4 Pilin"/>
    <property type="match status" value="1"/>
</dbReference>
<dbReference type="PRINTS" id="PR00813">
    <property type="entry name" value="BCTERIALGSPG"/>
</dbReference>
<dbReference type="InterPro" id="IPR045584">
    <property type="entry name" value="Pilin-like"/>
</dbReference>
<evidence type="ECO:0000256" key="2">
    <source>
        <dbReference type="SAM" id="Phobius"/>
    </source>
</evidence>
<dbReference type="AlphaFoldDB" id="A0A0G0UQY3"/>
<comment type="caution">
    <text evidence="3">The sequence shown here is derived from an EMBL/GenBank/DDBJ whole genome shotgun (WGS) entry which is preliminary data.</text>
</comment>
<dbReference type="Proteomes" id="UP000034961">
    <property type="component" value="Unassembled WGS sequence"/>
</dbReference>
<dbReference type="SUPFAM" id="SSF54523">
    <property type="entry name" value="Pili subunits"/>
    <property type="match status" value="1"/>
</dbReference>
<dbReference type="InterPro" id="IPR012902">
    <property type="entry name" value="N_methyl_site"/>
</dbReference>
<accession>A0A0G0UQY3</accession>
<dbReference type="GO" id="GO:0015628">
    <property type="term" value="P:protein secretion by the type II secretion system"/>
    <property type="evidence" value="ECO:0007669"/>
    <property type="project" value="InterPro"/>
</dbReference>
<feature type="transmembrane region" description="Helical" evidence="2">
    <location>
        <begin position="24"/>
        <end position="46"/>
    </location>
</feature>
<organism evidence="3 4">
    <name type="scientific">Candidatus Roizmanbacteria bacterium GW2011_GWA1_41_13</name>
    <dbReference type="NCBI Taxonomy" id="1618474"/>
    <lineage>
        <taxon>Bacteria</taxon>
        <taxon>Candidatus Roizmaniibacteriota</taxon>
    </lineage>
</organism>
<evidence type="ECO:0000313" key="3">
    <source>
        <dbReference type="EMBL" id="KKR91159.1"/>
    </source>
</evidence>
<evidence type="ECO:0000256" key="1">
    <source>
        <dbReference type="ARBA" id="ARBA00022481"/>
    </source>
</evidence>
<name>A0A0G0UQY3_9BACT</name>
<evidence type="ECO:0000313" key="4">
    <source>
        <dbReference type="Proteomes" id="UP000034961"/>
    </source>
</evidence>
<gene>
    <name evidence="3" type="ORF">UU41_C0045G0005</name>
</gene>
<dbReference type="NCBIfam" id="TIGR02532">
    <property type="entry name" value="IV_pilin_GFxxxE"/>
    <property type="match status" value="1"/>
</dbReference>
<dbReference type="InterPro" id="IPR000983">
    <property type="entry name" value="Bac_GSPG_pilin"/>
</dbReference>
<keyword evidence="2" id="KW-0812">Transmembrane</keyword>